<reference evidence="2" key="1">
    <citation type="submission" date="2025-08" db="UniProtKB">
        <authorList>
            <consortium name="RefSeq"/>
        </authorList>
    </citation>
    <scope>IDENTIFICATION</scope>
    <source>
        <strain evidence="2">USDA-PBARC FA_bdor</strain>
        <tissue evidence="2">Whole organism</tissue>
    </source>
</reference>
<dbReference type="GeneID" id="105269314"/>
<dbReference type="RefSeq" id="XP_011307757.1">
    <property type="nucleotide sequence ID" value="XM_011309455.1"/>
</dbReference>
<sequence length="135" mass="15454">MNKTVCSRMHGGTQYPKNKPIDGHLLHVSFGDCCSMERKLNALELTKVITCNEGTLERAGEMRVRPQQSISLRHPMYKSVYEIVYSTLFSVVLSPNWKKPISVEIPLSPILLWYQFNLPRNVGIEILQTGNVFFK</sequence>
<gene>
    <name evidence="2" type="primary">LOC105269314</name>
</gene>
<accession>A0A9R1TDR5</accession>
<protein>
    <submittedName>
        <fullName evidence="2">Uncharacterized protein</fullName>
    </submittedName>
</protein>
<dbReference type="Proteomes" id="UP000694866">
    <property type="component" value="Unplaced"/>
</dbReference>
<dbReference type="KEGG" id="fas:105269314"/>
<name>A0A9R1TDR5_9HYME</name>
<evidence type="ECO:0000313" key="2">
    <source>
        <dbReference type="RefSeq" id="XP_011307757.1"/>
    </source>
</evidence>
<evidence type="ECO:0000313" key="1">
    <source>
        <dbReference type="Proteomes" id="UP000694866"/>
    </source>
</evidence>
<dbReference type="AlphaFoldDB" id="A0A9R1TDR5"/>
<keyword evidence="1" id="KW-1185">Reference proteome</keyword>
<proteinExistence type="predicted"/>
<organism evidence="1 2">
    <name type="scientific">Fopius arisanus</name>
    <dbReference type="NCBI Taxonomy" id="64838"/>
    <lineage>
        <taxon>Eukaryota</taxon>
        <taxon>Metazoa</taxon>
        <taxon>Ecdysozoa</taxon>
        <taxon>Arthropoda</taxon>
        <taxon>Hexapoda</taxon>
        <taxon>Insecta</taxon>
        <taxon>Pterygota</taxon>
        <taxon>Neoptera</taxon>
        <taxon>Endopterygota</taxon>
        <taxon>Hymenoptera</taxon>
        <taxon>Apocrita</taxon>
        <taxon>Ichneumonoidea</taxon>
        <taxon>Braconidae</taxon>
        <taxon>Opiinae</taxon>
        <taxon>Fopius</taxon>
    </lineage>
</organism>